<dbReference type="EMBL" id="ATAE01000038">
    <property type="protein sequence ID" value="ERN52241.1"/>
    <property type="molecule type" value="Genomic_DNA"/>
</dbReference>
<protein>
    <submittedName>
        <fullName evidence="1">Uncharacterized protein</fullName>
    </submittedName>
</protein>
<evidence type="ECO:0000313" key="2">
    <source>
        <dbReference type="Proteomes" id="UP000017170"/>
    </source>
</evidence>
<dbReference type="Proteomes" id="UP000017170">
    <property type="component" value="Unassembled WGS sequence"/>
</dbReference>
<dbReference type="AlphaFoldDB" id="U6SNM5"/>
<keyword evidence="2" id="KW-1185">Reference proteome</keyword>
<proteinExistence type="predicted"/>
<name>U6SNM5_9BACI</name>
<sequence>MQFNSIDAIKMVIRTISNCIDAIKSGIGAINNEKQSNNKSETAMYSLLTSRNSVNIIEAIRATIKKTKSMGEYR</sequence>
<accession>U6SNM5</accession>
<evidence type="ECO:0000313" key="1">
    <source>
        <dbReference type="EMBL" id="ERN52241.1"/>
    </source>
</evidence>
<comment type="caution">
    <text evidence="1">The sequence shown here is derived from an EMBL/GenBank/DDBJ whole genome shotgun (WGS) entry which is preliminary data.</text>
</comment>
<organism evidence="1 2">
    <name type="scientific">Alkalihalophilus marmarensis DSM 21297</name>
    <dbReference type="NCBI Taxonomy" id="1188261"/>
    <lineage>
        <taxon>Bacteria</taxon>
        <taxon>Bacillati</taxon>
        <taxon>Bacillota</taxon>
        <taxon>Bacilli</taxon>
        <taxon>Bacillales</taxon>
        <taxon>Bacillaceae</taxon>
        <taxon>Alkalihalophilus</taxon>
    </lineage>
</organism>
<reference evidence="1 2" key="1">
    <citation type="journal article" date="2013" name="Genome Announc.">
        <title>Genome Sequence of the Extreme Obligate Alkaliphile Bacillus marmarensis Strain DSM 21297.</title>
        <authorList>
            <person name="Wernick D.G."/>
            <person name="Choi K.Y."/>
            <person name="Tat C.A."/>
            <person name="Lafontaine Rivera J.G."/>
            <person name="Liao J.C."/>
        </authorList>
    </citation>
    <scope>NUCLEOTIDE SEQUENCE [LARGE SCALE GENOMIC DNA]</scope>
    <source>
        <strain evidence="1 2">DSM 21297</strain>
    </source>
</reference>
<gene>
    <name evidence="1" type="ORF">A33I_17180</name>
</gene>